<evidence type="ECO:0000313" key="3">
    <source>
        <dbReference type="Proteomes" id="UP000234789"/>
    </source>
</evidence>
<keyword evidence="1" id="KW-0472">Membrane</keyword>
<feature type="transmembrane region" description="Helical" evidence="1">
    <location>
        <begin position="12"/>
        <end position="37"/>
    </location>
</feature>
<keyword evidence="1" id="KW-0812">Transmembrane</keyword>
<accession>A0A2N5N9Y2</accession>
<name>A0A2N5N9Y2_9BACL</name>
<dbReference type="AlphaFoldDB" id="A0A2N5N9Y2"/>
<protein>
    <submittedName>
        <fullName evidence="2">Uncharacterized protein</fullName>
    </submittedName>
</protein>
<organism evidence="2 3">
    <name type="scientific">Paenibacillus pasadenensis</name>
    <dbReference type="NCBI Taxonomy" id="217090"/>
    <lineage>
        <taxon>Bacteria</taxon>
        <taxon>Bacillati</taxon>
        <taxon>Bacillota</taxon>
        <taxon>Bacilli</taxon>
        <taxon>Bacillales</taxon>
        <taxon>Paenibacillaceae</taxon>
        <taxon>Paenibacillus</taxon>
    </lineage>
</organism>
<comment type="caution">
    <text evidence="2">The sequence shown here is derived from an EMBL/GenBank/DDBJ whole genome shotgun (WGS) entry which is preliminary data.</text>
</comment>
<reference evidence="2 3" key="1">
    <citation type="submission" date="2017-05" db="EMBL/GenBank/DDBJ databases">
        <title>Functional genome analysis of Paenibacillus pasadenensis strain R16: insights on endophytic life style and antifungal activity.</title>
        <authorList>
            <person name="Passera A."/>
            <person name="Marcolungo L."/>
            <person name="Casati P."/>
            <person name="Brasca M."/>
            <person name="Quaglino F."/>
            <person name="Delledonne M."/>
        </authorList>
    </citation>
    <scope>NUCLEOTIDE SEQUENCE [LARGE SCALE GENOMIC DNA]</scope>
    <source>
        <strain evidence="2 3">R16</strain>
    </source>
</reference>
<evidence type="ECO:0000256" key="1">
    <source>
        <dbReference type="SAM" id="Phobius"/>
    </source>
</evidence>
<sequence length="59" mass="6677">MNSATGFSAFSFFLPLGIGIVYLLLIGIGFYVLYLLIKLLKRAIAALDIYLDEKRNHRL</sequence>
<proteinExistence type="predicted"/>
<keyword evidence="1" id="KW-1133">Transmembrane helix</keyword>
<dbReference type="RefSeq" id="WP_028599205.1">
    <property type="nucleotide sequence ID" value="NZ_BIMM01000039.1"/>
</dbReference>
<gene>
    <name evidence="2" type="ORF">B8V81_1366</name>
</gene>
<dbReference type="EMBL" id="NFEZ01000003">
    <property type="protein sequence ID" value="PLT47142.1"/>
    <property type="molecule type" value="Genomic_DNA"/>
</dbReference>
<evidence type="ECO:0000313" key="2">
    <source>
        <dbReference type="EMBL" id="PLT47142.1"/>
    </source>
</evidence>
<dbReference type="Proteomes" id="UP000234789">
    <property type="component" value="Unassembled WGS sequence"/>
</dbReference>
<keyword evidence="3" id="KW-1185">Reference proteome</keyword>